<dbReference type="SUPFAM" id="SSF46785">
    <property type="entry name" value="Winged helix' DNA-binding domain"/>
    <property type="match status" value="1"/>
</dbReference>
<dbReference type="GO" id="GO:0005634">
    <property type="term" value="C:nucleus"/>
    <property type="evidence" value="ECO:0007669"/>
    <property type="project" value="UniProtKB-SubCell"/>
</dbReference>
<sequence>MNTFHIPLDWVVLCDRIAVMTAKKQRKPKKPVRSKKHKQNDYGLSYNAMIVLAIRNSPAALDLPFYKRASTVKDIYRFLRTHVKPLAQMNKEEWDQTQRVIRHSLSQTTYFH</sequence>
<dbReference type="InterPro" id="IPR036390">
    <property type="entry name" value="WH_DNA-bd_sf"/>
</dbReference>
<dbReference type="Proteomes" id="UP000095287">
    <property type="component" value="Unplaced"/>
</dbReference>
<feature type="DNA-binding region" description="Fork-head" evidence="2">
    <location>
        <begin position="44"/>
        <end position="112"/>
    </location>
</feature>
<evidence type="ECO:0000259" key="3">
    <source>
        <dbReference type="PROSITE" id="PS50039"/>
    </source>
</evidence>
<evidence type="ECO:0000256" key="1">
    <source>
        <dbReference type="ARBA" id="ARBA00023125"/>
    </source>
</evidence>
<name>A0A1I8A4U5_9BILA</name>
<evidence type="ECO:0000256" key="2">
    <source>
        <dbReference type="PROSITE-ProRule" id="PRU00089"/>
    </source>
</evidence>
<evidence type="ECO:0000313" key="5">
    <source>
        <dbReference type="WBParaSite" id="L893_g3287.t1"/>
    </source>
</evidence>
<dbReference type="WBParaSite" id="L893_g3287.t1">
    <property type="protein sequence ID" value="L893_g3287.t1"/>
    <property type="gene ID" value="L893_g3287"/>
</dbReference>
<comment type="subcellular location">
    <subcellularLocation>
        <location evidence="2">Nucleus</location>
    </subcellularLocation>
</comment>
<dbReference type="GO" id="GO:0043565">
    <property type="term" value="F:sequence-specific DNA binding"/>
    <property type="evidence" value="ECO:0007669"/>
    <property type="project" value="InterPro"/>
</dbReference>
<dbReference type="InterPro" id="IPR036388">
    <property type="entry name" value="WH-like_DNA-bd_sf"/>
</dbReference>
<dbReference type="Gene3D" id="1.10.10.10">
    <property type="entry name" value="Winged helix-like DNA-binding domain superfamily/Winged helix DNA-binding domain"/>
    <property type="match status" value="1"/>
</dbReference>
<protein>
    <submittedName>
        <fullName evidence="5">Fork-head domain-containing protein</fullName>
    </submittedName>
</protein>
<accession>A0A1I8A4U5</accession>
<evidence type="ECO:0000313" key="4">
    <source>
        <dbReference type="Proteomes" id="UP000095287"/>
    </source>
</evidence>
<dbReference type="InterPro" id="IPR001766">
    <property type="entry name" value="Fork_head_dom"/>
</dbReference>
<dbReference type="PROSITE" id="PS50039">
    <property type="entry name" value="FORK_HEAD_3"/>
    <property type="match status" value="1"/>
</dbReference>
<reference evidence="5" key="1">
    <citation type="submission" date="2016-11" db="UniProtKB">
        <authorList>
            <consortium name="WormBaseParasite"/>
        </authorList>
    </citation>
    <scope>IDENTIFICATION</scope>
</reference>
<dbReference type="GO" id="GO:0003700">
    <property type="term" value="F:DNA-binding transcription factor activity"/>
    <property type="evidence" value="ECO:0007669"/>
    <property type="project" value="InterPro"/>
</dbReference>
<proteinExistence type="predicted"/>
<organism evidence="4 5">
    <name type="scientific">Steinernema glaseri</name>
    <dbReference type="NCBI Taxonomy" id="37863"/>
    <lineage>
        <taxon>Eukaryota</taxon>
        <taxon>Metazoa</taxon>
        <taxon>Ecdysozoa</taxon>
        <taxon>Nematoda</taxon>
        <taxon>Chromadorea</taxon>
        <taxon>Rhabditida</taxon>
        <taxon>Tylenchina</taxon>
        <taxon>Panagrolaimomorpha</taxon>
        <taxon>Strongyloidoidea</taxon>
        <taxon>Steinernematidae</taxon>
        <taxon>Steinernema</taxon>
    </lineage>
</organism>
<keyword evidence="2" id="KW-0539">Nucleus</keyword>
<dbReference type="AlphaFoldDB" id="A0A1I8A4U5"/>
<feature type="domain" description="Fork-head" evidence="3">
    <location>
        <begin position="44"/>
        <end position="112"/>
    </location>
</feature>
<keyword evidence="4" id="KW-1185">Reference proteome</keyword>
<keyword evidence="1 2" id="KW-0238">DNA-binding</keyword>